<dbReference type="EMBL" id="FOBV01000005">
    <property type="protein sequence ID" value="SEM65129.1"/>
    <property type="molecule type" value="Genomic_DNA"/>
</dbReference>
<accession>A0A1H8A5Q7</accession>
<dbReference type="OrthoDB" id="2966407at2"/>
<dbReference type="Proteomes" id="UP000199450">
    <property type="component" value="Unassembled WGS sequence"/>
</dbReference>
<evidence type="ECO:0008006" key="3">
    <source>
        <dbReference type="Google" id="ProtNLM"/>
    </source>
</evidence>
<evidence type="ECO:0000313" key="1">
    <source>
        <dbReference type="EMBL" id="SEM65129.1"/>
    </source>
</evidence>
<name>A0A1H8A5Q7_9FLAO</name>
<gene>
    <name evidence="1" type="ORF">SAMN05421856_10577</name>
</gene>
<organism evidence="1 2">
    <name type="scientific">Chryseobacterium taichungense</name>
    <dbReference type="NCBI Taxonomy" id="295069"/>
    <lineage>
        <taxon>Bacteria</taxon>
        <taxon>Pseudomonadati</taxon>
        <taxon>Bacteroidota</taxon>
        <taxon>Flavobacteriia</taxon>
        <taxon>Flavobacteriales</taxon>
        <taxon>Weeksellaceae</taxon>
        <taxon>Chryseobacterium group</taxon>
        <taxon>Chryseobacterium</taxon>
    </lineage>
</organism>
<sequence>MIEIDLDSIKIFKRNTEAIFTNRGFYYQYLSILRNWVTNFINNIDNPIYTEVENDIKEVGEKYVFTQLKCYSSDFSLNSKEIKSSIFDFFITYLKYRQDNIYPVFSFITNTSIKKNEKLLGKWLNRDVFNNDKDLELLKKRNVDILKSESNKIRQSKLNRQNLAAHLKQEINNSYKSFCSILLDELLIEDFCRSIRWEFGELTTEEAIDKLKLEIFTLLKDKSFNGRSAEIIFRVLLSEINRCSQETEKSKRCITNSDLRKLLELTDVDIQNRIDSKFINLIGVEIEELKDRIKNIETIQEKQTSEIKKLKPRHLVETDLTLIPYVNNVDDIIGWNNEIVEVFNILNQKKYSFNT</sequence>
<proteinExistence type="predicted"/>
<protein>
    <recommendedName>
        <fullName evidence="3">CD-NTase associated protein 4-like DNA endonuclease domain-containing protein</fullName>
    </recommendedName>
</protein>
<reference evidence="2" key="1">
    <citation type="submission" date="2016-10" db="EMBL/GenBank/DDBJ databases">
        <authorList>
            <person name="Varghese N."/>
            <person name="Submissions S."/>
        </authorList>
    </citation>
    <scope>NUCLEOTIDE SEQUENCE [LARGE SCALE GENOMIC DNA]</scope>
    <source>
        <strain evidence="2">DSM 17453</strain>
    </source>
</reference>
<keyword evidence="2" id="KW-1185">Reference proteome</keyword>
<dbReference type="AlphaFoldDB" id="A0A1H8A5Q7"/>
<evidence type="ECO:0000313" key="2">
    <source>
        <dbReference type="Proteomes" id="UP000199450"/>
    </source>
</evidence>
<dbReference type="RefSeq" id="WP_090000202.1">
    <property type="nucleotide sequence ID" value="NZ_FOBV01000005.1"/>
</dbReference>